<keyword evidence="3" id="KW-1185">Reference proteome</keyword>
<accession>A0AAJ0CY86</accession>
<organism evidence="2 3">
    <name type="scientific">Conoideocrella luteorostrata</name>
    <dbReference type="NCBI Taxonomy" id="1105319"/>
    <lineage>
        <taxon>Eukaryota</taxon>
        <taxon>Fungi</taxon>
        <taxon>Dikarya</taxon>
        <taxon>Ascomycota</taxon>
        <taxon>Pezizomycotina</taxon>
        <taxon>Sordariomycetes</taxon>
        <taxon>Hypocreomycetidae</taxon>
        <taxon>Hypocreales</taxon>
        <taxon>Clavicipitaceae</taxon>
        <taxon>Conoideocrella</taxon>
    </lineage>
</organism>
<protein>
    <submittedName>
        <fullName evidence="2">Uncharacterized protein</fullName>
    </submittedName>
</protein>
<dbReference type="EMBL" id="JASWJB010000007">
    <property type="protein sequence ID" value="KAK2616276.1"/>
    <property type="molecule type" value="Genomic_DNA"/>
</dbReference>
<sequence>MDVEQILNIPGGEIAFLYPSDAPVDRIDRRFTTLRVPRRGLREWSSFEEDPIYLREFMKLPTCCPAGWKPPVVRWTRYLASETNMVDFLKSTLMLRLNIALNAISPGLSIIGTSKHFNSYGADDNRIEGAPEVHIGPDLPVVDGDLASPPDIADLQYHTLTFGDAKVKHLTRSRDRAKILPGTIGCYESWLAQAVQCCIDLDISVGWVQTNLEVVMFHLVRCEDTASQKSSVTTRSSRNLFLSKLETLPSDDTQEPDFSSPLAREAHDWLNFKNGDEEIPFINCNDVINQEWATPKLSSRITLPSPITPLRVAELSSSPLGAKRQRDCSLEGRRDSRDQRQTSHLSPPSMEPSTRPDEPGVVEFPSSSSQIGTVSPSVYDADLRAEDVSHVLILSCPLTDKDVGRRLLELIMLAKRAKDSGALGIGPWKLSHSALDNLKAASSP</sequence>
<evidence type="ECO:0000313" key="2">
    <source>
        <dbReference type="EMBL" id="KAK2616276.1"/>
    </source>
</evidence>
<reference evidence="2" key="1">
    <citation type="submission" date="2023-06" db="EMBL/GenBank/DDBJ databases">
        <title>Conoideocrella luteorostrata (Hypocreales: Clavicipitaceae), a potential biocontrol fungus for elongate hemlock scale in United States Christmas tree production areas.</title>
        <authorList>
            <person name="Barrett H."/>
            <person name="Lovett B."/>
            <person name="Macias A.M."/>
            <person name="Stajich J.E."/>
            <person name="Kasson M.T."/>
        </authorList>
    </citation>
    <scope>NUCLEOTIDE SEQUENCE</scope>
    <source>
        <strain evidence="2">ARSEF 14590</strain>
    </source>
</reference>
<feature type="region of interest" description="Disordered" evidence="1">
    <location>
        <begin position="314"/>
        <end position="373"/>
    </location>
</feature>
<evidence type="ECO:0000313" key="3">
    <source>
        <dbReference type="Proteomes" id="UP001251528"/>
    </source>
</evidence>
<evidence type="ECO:0000256" key="1">
    <source>
        <dbReference type="SAM" id="MobiDB-lite"/>
    </source>
</evidence>
<name>A0AAJ0CY86_9HYPO</name>
<dbReference type="Proteomes" id="UP001251528">
    <property type="component" value="Unassembled WGS sequence"/>
</dbReference>
<gene>
    <name evidence="2" type="ORF">QQS21_000710</name>
</gene>
<feature type="compositionally biased region" description="Basic and acidic residues" evidence="1">
    <location>
        <begin position="324"/>
        <end position="341"/>
    </location>
</feature>
<comment type="caution">
    <text evidence="2">The sequence shown here is derived from an EMBL/GenBank/DDBJ whole genome shotgun (WGS) entry which is preliminary data.</text>
</comment>
<proteinExistence type="predicted"/>
<dbReference type="AlphaFoldDB" id="A0AAJ0CY86"/>